<evidence type="ECO:0000313" key="3">
    <source>
        <dbReference type="Proteomes" id="UP000028534"/>
    </source>
</evidence>
<organism evidence="2 3">
    <name type="scientific">Sphingobium yanoikuyae</name>
    <name type="common">Sphingomonas yanoikuyae</name>
    <dbReference type="NCBI Taxonomy" id="13690"/>
    <lineage>
        <taxon>Bacteria</taxon>
        <taxon>Pseudomonadati</taxon>
        <taxon>Pseudomonadota</taxon>
        <taxon>Alphaproteobacteria</taxon>
        <taxon>Sphingomonadales</taxon>
        <taxon>Sphingomonadaceae</taxon>
        <taxon>Sphingobium</taxon>
    </lineage>
</organism>
<sequence length="335" mass="37078">MSTPLTFGYLYDFRNPPQWERRPADLYAEILEFISWSETAGFAGAWVPEHHGAQDGYMPAPNVALAAIAARTSKIRLGSAIALAPLYHPVRFAEECAVLDILSDGRLEMALAIGYRRRETQAYGVDFGKRGARFDEFLAIVQQLWAGETVDFAGQHYSIAGATLRPAAPRGRIPLYIGGFAEKALARVAKYADGYFGNEEVCGLYADKLRAEGKDPAAARIRIQSLFTLVAEDPEAAMAEMAPYFHHVNETYGAWLAEDQASGIDKVALKLMSLDAFKRSGILQILTPDAAIDHFRAMQQRINVEHIMMMMPPGLPPAKFQPYAQLFADRVMPAF</sequence>
<protein>
    <submittedName>
        <fullName evidence="2">Flavin-dependent oxidoreductase, F420-dependent methylene-tetrahydromethanopterin reductase</fullName>
    </submittedName>
</protein>
<dbReference type="STRING" id="13690.AX777_22435"/>
<evidence type="ECO:0000313" key="2">
    <source>
        <dbReference type="EMBL" id="KEZ16935.1"/>
    </source>
</evidence>
<dbReference type="InterPro" id="IPR011251">
    <property type="entry name" value="Luciferase-like_dom"/>
</dbReference>
<dbReference type="GO" id="GO:0005829">
    <property type="term" value="C:cytosol"/>
    <property type="evidence" value="ECO:0007669"/>
    <property type="project" value="TreeGrafter"/>
</dbReference>
<dbReference type="PATRIC" id="fig|13690.10.peg.4013"/>
<name>A0A084EG43_SPHYA</name>
<dbReference type="RefSeq" id="WP_037521675.1">
    <property type="nucleotide sequence ID" value="NZ_JGVR01000026.1"/>
</dbReference>
<dbReference type="PANTHER" id="PTHR30137">
    <property type="entry name" value="LUCIFERASE-LIKE MONOOXYGENASE"/>
    <property type="match status" value="1"/>
</dbReference>
<evidence type="ECO:0000259" key="1">
    <source>
        <dbReference type="Pfam" id="PF00296"/>
    </source>
</evidence>
<dbReference type="PANTHER" id="PTHR30137:SF6">
    <property type="entry name" value="LUCIFERASE-LIKE MONOOXYGENASE"/>
    <property type="match status" value="1"/>
</dbReference>
<dbReference type="AlphaFoldDB" id="A0A084EG43"/>
<dbReference type="InterPro" id="IPR050766">
    <property type="entry name" value="Bact_Lucif_Oxidored"/>
</dbReference>
<dbReference type="EMBL" id="JGVR01000026">
    <property type="protein sequence ID" value="KEZ16935.1"/>
    <property type="molecule type" value="Genomic_DNA"/>
</dbReference>
<comment type="caution">
    <text evidence="2">The sequence shown here is derived from an EMBL/GenBank/DDBJ whole genome shotgun (WGS) entry which is preliminary data.</text>
</comment>
<reference evidence="2 3" key="1">
    <citation type="submission" date="2014-03" db="EMBL/GenBank/DDBJ databases">
        <title>Genome sequence of Sphingobium yanoikuyae B1.</title>
        <authorList>
            <person name="Gan H.M."/>
            <person name="Gan H.Y."/>
            <person name="Savka M.A."/>
        </authorList>
    </citation>
    <scope>NUCLEOTIDE SEQUENCE [LARGE SCALE GENOMIC DNA]</scope>
    <source>
        <strain evidence="2 3">B1</strain>
    </source>
</reference>
<accession>A0A084EG43</accession>
<dbReference type="InterPro" id="IPR036661">
    <property type="entry name" value="Luciferase-like_sf"/>
</dbReference>
<dbReference type="Pfam" id="PF00296">
    <property type="entry name" value="Bac_luciferase"/>
    <property type="match status" value="1"/>
</dbReference>
<dbReference type="Gene3D" id="3.20.20.30">
    <property type="entry name" value="Luciferase-like domain"/>
    <property type="match status" value="1"/>
</dbReference>
<dbReference type="GO" id="GO:0016705">
    <property type="term" value="F:oxidoreductase activity, acting on paired donors, with incorporation or reduction of molecular oxygen"/>
    <property type="evidence" value="ECO:0007669"/>
    <property type="project" value="InterPro"/>
</dbReference>
<dbReference type="Proteomes" id="UP000028534">
    <property type="component" value="Unassembled WGS sequence"/>
</dbReference>
<feature type="domain" description="Luciferase-like" evidence="1">
    <location>
        <begin position="7"/>
        <end position="254"/>
    </location>
</feature>
<dbReference type="SUPFAM" id="SSF51679">
    <property type="entry name" value="Bacterial luciferase-like"/>
    <property type="match status" value="1"/>
</dbReference>
<gene>
    <name evidence="2" type="ORF">CP98_03907</name>
</gene>
<proteinExistence type="predicted"/>
<dbReference type="eggNOG" id="COG2141">
    <property type="taxonomic scope" value="Bacteria"/>
</dbReference>